<evidence type="ECO:0000313" key="4">
    <source>
        <dbReference type="Proteomes" id="UP000276133"/>
    </source>
</evidence>
<comment type="caution">
    <text evidence="3">The sequence shown here is derived from an EMBL/GenBank/DDBJ whole genome shotgun (WGS) entry which is preliminary data.</text>
</comment>
<reference evidence="3 4" key="1">
    <citation type="journal article" date="2018" name="Sci. Rep.">
        <title>Genomic signatures of local adaptation to the degree of environmental predictability in rotifers.</title>
        <authorList>
            <person name="Franch-Gras L."/>
            <person name="Hahn C."/>
            <person name="Garcia-Roger E.M."/>
            <person name="Carmona M.J."/>
            <person name="Serra M."/>
            <person name="Gomez A."/>
        </authorList>
    </citation>
    <scope>NUCLEOTIDE SEQUENCE [LARGE SCALE GENOMIC DNA]</scope>
    <source>
        <strain evidence="3">HYR1</strain>
    </source>
</reference>
<accession>A0A3M7SKL1</accession>
<evidence type="ECO:0000313" key="3">
    <source>
        <dbReference type="EMBL" id="RNA36269.1"/>
    </source>
</evidence>
<dbReference type="EMBL" id="REGN01001208">
    <property type="protein sequence ID" value="RNA36269.1"/>
    <property type="molecule type" value="Genomic_DNA"/>
</dbReference>
<dbReference type="PANTHER" id="PTHR32123:SF13">
    <property type="entry name" value="BICAUDAL D-RELATED PROTEIN HOMOLOG"/>
    <property type="match status" value="1"/>
</dbReference>
<dbReference type="OrthoDB" id="9451547at2759"/>
<name>A0A3M7SKL1_BRAPC</name>
<dbReference type="InterPro" id="IPR051149">
    <property type="entry name" value="Spindly/BICDR_Dynein_Adapter"/>
</dbReference>
<dbReference type="PANTHER" id="PTHR32123">
    <property type="entry name" value="BICD FAMILY-LIKE CARGO ADAPTER"/>
    <property type="match status" value="1"/>
</dbReference>
<dbReference type="Proteomes" id="UP000276133">
    <property type="component" value="Unassembled WGS sequence"/>
</dbReference>
<evidence type="ECO:0000256" key="2">
    <source>
        <dbReference type="SAM" id="Coils"/>
    </source>
</evidence>
<gene>
    <name evidence="3" type="ORF">BpHYR1_022148</name>
</gene>
<feature type="coiled-coil region" evidence="2">
    <location>
        <begin position="23"/>
        <end position="93"/>
    </location>
</feature>
<evidence type="ECO:0000256" key="1">
    <source>
        <dbReference type="ARBA" id="ARBA00023054"/>
    </source>
</evidence>
<keyword evidence="1 2" id="KW-0175">Coiled coil</keyword>
<keyword evidence="4" id="KW-1185">Reference proteome</keyword>
<sequence length="340" mass="39811">MDHELYDELAEKEQALILAAQFGKSLIDEKEELEKQIEYLKRDHQFQLECYEQESFEMKRSLESVRNEYESKINELNDDISMLRKELKHAKAVNLDLASANQHSDSTDRIQELGEMNESMGKQIAALEYQLALANEKCHNLHTELDHVSRQLSDSSNVVSNYQKELTKCSNKQKEMEFVLVQSCGERDKQNQILDELGKKFLIIENEKNELENLVYRHETEIYNLRRINKLLSYKVNSLKLNDKNEGLMFNFSKNVKYAEDDSALDSISNLDNTSEYDDDFDIDNTYFKNQEIDEIDSTPVEVVENMRFFNCSRLLCDGVSWKQESTESEENMDVKLSKK</sequence>
<dbReference type="AlphaFoldDB" id="A0A3M7SKL1"/>
<dbReference type="STRING" id="10195.A0A3M7SKL1"/>
<protein>
    <submittedName>
        <fullName evidence="3">Bicaudal D-related-like protein</fullName>
    </submittedName>
</protein>
<organism evidence="3 4">
    <name type="scientific">Brachionus plicatilis</name>
    <name type="common">Marine rotifer</name>
    <name type="synonym">Brachionus muelleri</name>
    <dbReference type="NCBI Taxonomy" id="10195"/>
    <lineage>
        <taxon>Eukaryota</taxon>
        <taxon>Metazoa</taxon>
        <taxon>Spiralia</taxon>
        <taxon>Gnathifera</taxon>
        <taxon>Rotifera</taxon>
        <taxon>Eurotatoria</taxon>
        <taxon>Monogononta</taxon>
        <taxon>Pseudotrocha</taxon>
        <taxon>Ploima</taxon>
        <taxon>Brachionidae</taxon>
        <taxon>Brachionus</taxon>
    </lineage>
</organism>
<proteinExistence type="predicted"/>